<accession>A0ABT1INP2</accession>
<evidence type="ECO:0008006" key="4">
    <source>
        <dbReference type="Google" id="ProtNLM"/>
    </source>
</evidence>
<keyword evidence="3" id="KW-1185">Reference proteome</keyword>
<dbReference type="EMBL" id="JAMTCO010000023">
    <property type="protein sequence ID" value="MCP2274288.1"/>
    <property type="molecule type" value="Genomic_DNA"/>
</dbReference>
<reference evidence="2 3" key="1">
    <citation type="submission" date="2022-06" db="EMBL/GenBank/DDBJ databases">
        <title>Genomic Encyclopedia of Archaeal and Bacterial Type Strains, Phase II (KMG-II): from individual species to whole genera.</title>
        <authorList>
            <person name="Goeker M."/>
        </authorList>
    </citation>
    <scope>NUCLEOTIDE SEQUENCE [LARGE SCALE GENOMIC DNA]</scope>
    <source>
        <strain evidence="2 3">DSM 44255</strain>
    </source>
</reference>
<evidence type="ECO:0000313" key="2">
    <source>
        <dbReference type="EMBL" id="MCP2274288.1"/>
    </source>
</evidence>
<organism evidence="2 3">
    <name type="scientific">Actinokineospora diospyrosa</name>
    <dbReference type="NCBI Taxonomy" id="103728"/>
    <lineage>
        <taxon>Bacteria</taxon>
        <taxon>Bacillati</taxon>
        <taxon>Actinomycetota</taxon>
        <taxon>Actinomycetes</taxon>
        <taxon>Pseudonocardiales</taxon>
        <taxon>Pseudonocardiaceae</taxon>
        <taxon>Actinokineospora</taxon>
    </lineage>
</organism>
<feature type="transmembrane region" description="Helical" evidence="1">
    <location>
        <begin position="51"/>
        <end position="71"/>
    </location>
</feature>
<gene>
    <name evidence="2" type="ORF">LV75_006822</name>
</gene>
<comment type="caution">
    <text evidence="2">The sequence shown here is derived from an EMBL/GenBank/DDBJ whole genome shotgun (WGS) entry which is preliminary data.</text>
</comment>
<keyword evidence="1" id="KW-0472">Membrane</keyword>
<feature type="transmembrane region" description="Helical" evidence="1">
    <location>
        <begin position="83"/>
        <end position="101"/>
    </location>
</feature>
<evidence type="ECO:0000313" key="3">
    <source>
        <dbReference type="Proteomes" id="UP001205185"/>
    </source>
</evidence>
<name>A0ABT1INP2_9PSEU</name>
<sequence length="116" mass="13198">MSPHRRVAVTSPQTRLAHARRRHRTAWRPPTMDPAEVRQALRVYRAQRARAVAALGTLFGLLLGLPVLLWLTPGWDEVRVLGIPLSWIAIVAIPFPAMVVLSHWQLRRAERAEDTE</sequence>
<keyword evidence="1" id="KW-1133">Transmembrane helix</keyword>
<dbReference type="Proteomes" id="UP001205185">
    <property type="component" value="Unassembled WGS sequence"/>
</dbReference>
<evidence type="ECO:0000256" key="1">
    <source>
        <dbReference type="SAM" id="Phobius"/>
    </source>
</evidence>
<keyword evidence="1" id="KW-0812">Transmembrane</keyword>
<dbReference type="RefSeq" id="WP_253891624.1">
    <property type="nucleotide sequence ID" value="NZ_BAAAVB010000011.1"/>
</dbReference>
<protein>
    <recommendedName>
        <fullName evidence="4">DUF485 domain-containing protein</fullName>
    </recommendedName>
</protein>
<proteinExistence type="predicted"/>